<dbReference type="PROSITE" id="PS50928">
    <property type="entry name" value="ABC_TM1"/>
    <property type="match status" value="1"/>
</dbReference>
<dbReference type="NCBIfam" id="TIGR01726">
    <property type="entry name" value="HEQRo_perm_3TM"/>
    <property type="match status" value="1"/>
</dbReference>
<dbReference type="EMBL" id="QFQD01000070">
    <property type="protein sequence ID" value="PZQ80164.1"/>
    <property type="molecule type" value="Genomic_DNA"/>
</dbReference>
<evidence type="ECO:0000256" key="3">
    <source>
        <dbReference type="ARBA" id="ARBA00022448"/>
    </source>
</evidence>
<dbReference type="CDD" id="cd06261">
    <property type="entry name" value="TM_PBP2"/>
    <property type="match status" value="1"/>
</dbReference>
<evidence type="ECO:0000256" key="7">
    <source>
        <dbReference type="ARBA" id="ARBA00022989"/>
    </source>
</evidence>
<comment type="caution">
    <text evidence="11">The sequence shown here is derived from an EMBL/GenBank/DDBJ whole genome shotgun (WGS) entry which is preliminary data.</text>
</comment>
<dbReference type="SUPFAM" id="SSF161098">
    <property type="entry name" value="MetI-like"/>
    <property type="match status" value="1"/>
</dbReference>
<dbReference type="PANTHER" id="PTHR30614">
    <property type="entry name" value="MEMBRANE COMPONENT OF AMINO ACID ABC TRANSPORTER"/>
    <property type="match status" value="1"/>
</dbReference>
<keyword evidence="4" id="KW-1003">Cell membrane</keyword>
<evidence type="ECO:0000259" key="10">
    <source>
        <dbReference type="PROSITE" id="PS50928"/>
    </source>
</evidence>
<feature type="transmembrane region" description="Helical" evidence="9">
    <location>
        <begin position="180"/>
        <end position="200"/>
    </location>
</feature>
<keyword evidence="3 9" id="KW-0813">Transport</keyword>
<dbReference type="InterPro" id="IPR000515">
    <property type="entry name" value="MetI-like"/>
</dbReference>
<dbReference type="InterPro" id="IPR010065">
    <property type="entry name" value="AA_ABC_transptr_permease_3TM"/>
</dbReference>
<evidence type="ECO:0000313" key="12">
    <source>
        <dbReference type="Proteomes" id="UP000248887"/>
    </source>
</evidence>
<dbReference type="GO" id="GO:0006865">
    <property type="term" value="P:amino acid transport"/>
    <property type="evidence" value="ECO:0007669"/>
    <property type="project" value="UniProtKB-KW"/>
</dbReference>
<sequence>MTAEILLNIAIGVPWTIALTAISLIVGMLLGIPLCAMRLSKLGLVRAIANTLILVLRAIPPIVWLFVIFFGLDTGYVSLSPFQAAAVGLGLITAANMAEIYRGAMSAIHPGQWEATHALGMSTWHRFYDVIAPQLFRVALPSAASYAIGLLKDSAIASTIGVHEIAFQASHVSQRTFRGLDVYAVAGLLYILLSLPIAWASRWADLHLRSRVAR</sequence>
<feature type="transmembrane region" description="Helical" evidence="9">
    <location>
        <begin position="47"/>
        <end position="70"/>
    </location>
</feature>
<feature type="transmembrane region" description="Helical" evidence="9">
    <location>
        <begin position="82"/>
        <end position="101"/>
    </location>
</feature>
<accession>A0A2W5QTI6</accession>
<dbReference type="Gene3D" id="1.10.3720.10">
    <property type="entry name" value="MetI-like"/>
    <property type="match status" value="1"/>
</dbReference>
<keyword evidence="7 9" id="KW-1133">Transmembrane helix</keyword>
<dbReference type="InterPro" id="IPR035906">
    <property type="entry name" value="MetI-like_sf"/>
</dbReference>
<proteinExistence type="inferred from homology"/>
<protein>
    <submittedName>
        <fullName evidence="11">Amino acid ABC transporter permease</fullName>
    </submittedName>
</protein>
<dbReference type="Proteomes" id="UP000248887">
    <property type="component" value="Unassembled WGS sequence"/>
</dbReference>
<comment type="subcellular location">
    <subcellularLocation>
        <location evidence="1">Cell inner membrane</location>
        <topology evidence="1">Multi-pass membrane protein</topology>
    </subcellularLocation>
    <subcellularLocation>
        <location evidence="9">Cell membrane</location>
        <topology evidence="9">Multi-pass membrane protein</topology>
    </subcellularLocation>
</comment>
<dbReference type="GO" id="GO:0022857">
    <property type="term" value="F:transmembrane transporter activity"/>
    <property type="evidence" value="ECO:0007669"/>
    <property type="project" value="InterPro"/>
</dbReference>
<name>A0A2W5QTI6_ANCNO</name>
<evidence type="ECO:0000256" key="2">
    <source>
        <dbReference type="ARBA" id="ARBA00010072"/>
    </source>
</evidence>
<organism evidence="11 12">
    <name type="scientific">Ancylobacter novellus</name>
    <name type="common">Thiobacillus novellus</name>
    <dbReference type="NCBI Taxonomy" id="921"/>
    <lineage>
        <taxon>Bacteria</taxon>
        <taxon>Pseudomonadati</taxon>
        <taxon>Pseudomonadota</taxon>
        <taxon>Alphaproteobacteria</taxon>
        <taxon>Hyphomicrobiales</taxon>
        <taxon>Xanthobacteraceae</taxon>
        <taxon>Ancylobacter</taxon>
    </lineage>
</organism>
<dbReference type="Pfam" id="PF00528">
    <property type="entry name" value="BPD_transp_1"/>
    <property type="match status" value="1"/>
</dbReference>
<gene>
    <name evidence="11" type="ORF">DI549_18005</name>
</gene>
<comment type="similarity">
    <text evidence="2">Belongs to the binding-protein-dependent transport system permease family. HisMQ subfamily.</text>
</comment>
<feature type="domain" description="ABC transmembrane type-1" evidence="10">
    <location>
        <begin position="13"/>
        <end position="201"/>
    </location>
</feature>
<evidence type="ECO:0000256" key="8">
    <source>
        <dbReference type="ARBA" id="ARBA00023136"/>
    </source>
</evidence>
<dbReference type="AlphaFoldDB" id="A0A2W5QTI6"/>
<dbReference type="InterPro" id="IPR043429">
    <property type="entry name" value="ArtM/GltK/GlnP/TcyL/YhdX-like"/>
</dbReference>
<dbReference type="PANTHER" id="PTHR30614:SF0">
    <property type="entry name" value="L-CYSTINE TRANSPORT SYSTEM PERMEASE PROTEIN TCYL"/>
    <property type="match status" value="1"/>
</dbReference>
<dbReference type="GO" id="GO:0043190">
    <property type="term" value="C:ATP-binding cassette (ABC) transporter complex"/>
    <property type="evidence" value="ECO:0007669"/>
    <property type="project" value="InterPro"/>
</dbReference>
<evidence type="ECO:0000256" key="5">
    <source>
        <dbReference type="ARBA" id="ARBA00022692"/>
    </source>
</evidence>
<keyword evidence="8 9" id="KW-0472">Membrane</keyword>
<evidence type="ECO:0000256" key="6">
    <source>
        <dbReference type="ARBA" id="ARBA00022970"/>
    </source>
</evidence>
<feature type="transmembrane region" description="Helical" evidence="9">
    <location>
        <begin position="12"/>
        <end position="35"/>
    </location>
</feature>
<evidence type="ECO:0000256" key="9">
    <source>
        <dbReference type="RuleBase" id="RU363032"/>
    </source>
</evidence>
<evidence type="ECO:0000256" key="4">
    <source>
        <dbReference type="ARBA" id="ARBA00022475"/>
    </source>
</evidence>
<evidence type="ECO:0000256" key="1">
    <source>
        <dbReference type="ARBA" id="ARBA00004429"/>
    </source>
</evidence>
<keyword evidence="5 9" id="KW-0812">Transmembrane</keyword>
<reference evidence="11 12" key="1">
    <citation type="submission" date="2017-08" db="EMBL/GenBank/DDBJ databases">
        <title>Infants hospitalized years apart are colonized by the same room-sourced microbial strains.</title>
        <authorList>
            <person name="Brooks B."/>
            <person name="Olm M.R."/>
            <person name="Firek B.A."/>
            <person name="Baker R."/>
            <person name="Thomas B.C."/>
            <person name="Morowitz M.J."/>
            <person name="Banfield J.F."/>
        </authorList>
    </citation>
    <scope>NUCLEOTIDE SEQUENCE [LARGE SCALE GENOMIC DNA]</scope>
    <source>
        <strain evidence="11">S2_005_001_R2_27</strain>
    </source>
</reference>
<evidence type="ECO:0000313" key="11">
    <source>
        <dbReference type="EMBL" id="PZQ80164.1"/>
    </source>
</evidence>
<keyword evidence="6" id="KW-0029">Amino-acid transport</keyword>